<dbReference type="EMBL" id="JANPWZ010000531">
    <property type="protein sequence ID" value="KAJ3575586.1"/>
    <property type="molecule type" value="Genomic_DNA"/>
</dbReference>
<evidence type="ECO:0000256" key="1">
    <source>
        <dbReference type="SAM" id="MobiDB-lite"/>
    </source>
</evidence>
<evidence type="ECO:0000313" key="2">
    <source>
        <dbReference type="EMBL" id="KAJ3575586.1"/>
    </source>
</evidence>
<protein>
    <submittedName>
        <fullName evidence="2">Uncharacterized protein</fullName>
    </submittedName>
</protein>
<feature type="region of interest" description="Disordered" evidence="1">
    <location>
        <begin position="13"/>
        <end position="38"/>
    </location>
</feature>
<sequence length="252" mass="27565">MAASVVNVERRGVCNERGGRSERDGNTEIEGPRPRPTVERGWVGDDYRIACVLKSVEGEGGGGRRERAVVERGEAGNGEINYLEVMREGRGKGGGVWWWWAGADWNSQGRPDLLYYVPDYYVKHLGSRLCFRGNTDSGMCAAAGGAVTLDTRPWLLPSVPTYLVPTPLSAYMSYLHIAVRLRRLGGFTYTCLSGKALDLRWLALARTVNGGGILQWKWPVICGPFQTFQVASNSSDLPQPESGLSAAGPDRT</sequence>
<evidence type="ECO:0000313" key="3">
    <source>
        <dbReference type="Proteomes" id="UP001148614"/>
    </source>
</evidence>
<comment type="caution">
    <text evidence="2">The sequence shown here is derived from an EMBL/GenBank/DDBJ whole genome shotgun (WGS) entry which is preliminary data.</text>
</comment>
<keyword evidence="3" id="KW-1185">Reference proteome</keyword>
<reference evidence="2" key="1">
    <citation type="submission" date="2022-07" db="EMBL/GenBank/DDBJ databases">
        <title>Genome Sequence of Xylaria arbuscula.</title>
        <authorList>
            <person name="Buettner E."/>
        </authorList>
    </citation>
    <scope>NUCLEOTIDE SEQUENCE</scope>
    <source>
        <strain evidence="2">VT107</strain>
    </source>
</reference>
<name>A0A9W8NHP2_9PEZI</name>
<gene>
    <name evidence="2" type="ORF">NPX13_g3983</name>
</gene>
<dbReference type="AlphaFoldDB" id="A0A9W8NHP2"/>
<proteinExistence type="predicted"/>
<accession>A0A9W8NHP2</accession>
<feature type="region of interest" description="Disordered" evidence="1">
    <location>
        <begin position="233"/>
        <end position="252"/>
    </location>
</feature>
<dbReference type="Proteomes" id="UP001148614">
    <property type="component" value="Unassembled WGS sequence"/>
</dbReference>
<organism evidence="2 3">
    <name type="scientific">Xylaria arbuscula</name>
    <dbReference type="NCBI Taxonomy" id="114810"/>
    <lineage>
        <taxon>Eukaryota</taxon>
        <taxon>Fungi</taxon>
        <taxon>Dikarya</taxon>
        <taxon>Ascomycota</taxon>
        <taxon>Pezizomycotina</taxon>
        <taxon>Sordariomycetes</taxon>
        <taxon>Xylariomycetidae</taxon>
        <taxon>Xylariales</taxon>
        <taxon>Xylariaceae</taxon>
        <taxon>Xylaria</taxon>
    </lineage>
</organism>